<dbReference type="InterPro" id="IPR006385">
    <property type="entry name" value="HAD_hydro_SerB1"/>
</dbReference>
<evidence type="ECO:0000313" key="11">
    <source>
        <dbReference type="EMBL" id="ADW75692.1"/>
    </source>
</evidence>
<dbReference type="InterPro" id="IPR050582">
    <property type="entry name" value="HAD-like_SerB"/>
</dbReference>
<dbReference type="InterPro" id="IPR023214">
    <property type="entry name" value="HAD_sf"/>
</dbReference>
<dbReference type="SUPFAM" id="SSF56784">
    <property type="entry name" value="HAD-like"/>
    <property type="match status" value="1"/>
</dbReference>
<evidence type="ECO:0000256" key="9">
    <source>
        <dbReference type="ARBA" id="ARBA00052092"/>
    </source>
</evidence>
<evidence type="ECO:0000256" key="1">
    <source>
        <dbReference type="ARBA" id="ARBA00004970"/>
    </source>
</evidence>
<dbReference type="Pfam" id="PF12710">
    <property type="entry name" value="HAD"/>
    <property type="match status" value="1"/>
</dbReference>
<dbReference type="CDD" id="cd02612">
    <property type="entry name" value="HAD_PGPPase"/>
    <property type="match status" value="1"/>
</dbReference>
<sequence length="218" mass="24141">MKLALFDLDETLISGDCSSLWSAYMVANGWVADEQAFLQQDAALMQQYAVGQMDMQEYMRCTLVPLSGRSQRDVAAMVANYIQDVIAPRVYTQARECLAAHRAQGDRTVIISASGEHLVQPIARFLGVDETLAIGVEMKDGRFTGATRGTMTYREGKVSRLLELINQDASLLQSASFYSDSHNDLPLLTRVGQPVAVNPDAILLQHARQAGWPVYAWR</sequence>
<dbReference type="InterPro" id="IPR036412">
    <property type="entry name" value="HAD-like_sf"/>
</dbReference>
<evidence type="ECO:0000256" key="8">
    <source>
        <dbReference type="ARBA" id="ARBA00033209"/>
    </source>
</evidence>
<dbReference type="GO" id="GO:0004401">
    <property type="term" value="F:histidinol-phosphatase activity"/>
    <property type="evidence" value="ECO:0007669"/>
    <property type="project" value="UniProtKB-EC"/>
</dbReference>
<accession>A0A0H3FL19</accession>
<reference evidence="11 12" key="2">
    <citation type="journal article" date="2012" name="J. Bacteriol.">
        <title>Complete Genome Sequence of Rahnella sp. Strain Y9602, a Gammaproteobacterium Isolate from Metal- and Radionuclide-Contaminated Soil.</title>
        <authorList>
            <person name="Martinez R.J."/>
            <person name="Bruce D."/>
            <person name="Detter C."/>
            <person name="Goodwin L.A."/>
            <person name="Han J."/>
            <person name="Han C.S."/>
            <person name="Held B."/>
            <person name="Land M.L."/>
            <person name="Mikhailova N."/>
            <person name="Nolan M."/>
            <person name="Pennacchio L."/>
            <person name="Pitluck S."/>
            <person name="Tapia R."/>
            <person name="Woyke T."/>
            <person name="Sobecky P.A."/>
        </authorList>
    </citation>
    <scope>NUCLEOTIDE SEQUENCE [LARGE SCALE GENOMIC DNA]</scope>
    <source>
        <strain evidence="11 12">Y9602</strain>
    </source>
</reference>
<evidence type="ECO:0000313" key="12">
    <source>
        <dbReference type="Proteomes" id="UP000007257"/>
    </source>
</evidence>
<dbReference type="NCBIfam" id="TIGR01490">
    <property type="entry name" value="HAD-SF-IB-hyp1"/>
    <property type="match status" value="1"/>
</dbReference>
<dbReference type="FunFam" id="3.40.50.1000:FF:000025">
    <property type="entry name" value="HAD hydrolase, family IB"/>
    <property type="match status" value="1"/>
</dbReference>
<dbReference type="RefSeq" id="WP_013577380.1">
    <property type="nucleotide sequence ID" value="NC_015061.1"/>
</dbReference>
<comment type="pathway">
    <text evidence="1">Amino-acid biosynthesis; L-histidine biosynthesis; L-histidine from 5-phospho-alpha-D-ribose 1-diphosphate: step 8/9.</text>
</comment>
<dbReference type="PANTHER" id="PTHR43344">
    <property type="entry name" value="PHOSPHOSERINE PHOSPHATASE"/>
    <property type="match status" value="1"/>
</dbReference>
<dbReference type="eggNOG" id="COG0560">
    <property type="taxonomic scope" value="Bacteria"/>
</dbReference>
<dbReference type="OrthoDB" id="9784466at2"/>
<evidence type="ECO:0000256" key="2">
    <source>
        <dbReference type="ARBA" id="ARBA00009184"/>
    </source>
</evidence>
<keyword evidence="5" id="KW-0479">Metal-binding</keyword>
<reference evidence="12" key="1">
    <citation type="submission" date="2011-01" db="EMBL/GenBank/DDBJ databases">
        <title>Complete sequence of chromosome of Rahnella sp. Y9602.</title>
        <authorList>
            <consortium name="US DOE Joint Genome Institute"/>
            <person name="Lucas S."/>
            <person name="Copeland A."/>
            <person name="Lapidus A."/>
            <person name="Cheng J.-F."/>
            <person name="Goodwin L."/>
            <person name="Pitluck S."/>
            <person name="Lu M."/>
            <person name="Detter J.C."/>
            <person name="Han C."/>
            <person name="Tapia R."/>
            <person name="Land M."/>
            <person name="Hauser L."/>
            <person name="Kyrpides N."/>
            <person name="Ivanova N."/>
            <person name="Ovchinnikova G."/>
            <person name="Pagani I."/>
            <person name="Sobecky P.A."/>
            <person name="Martinez R.J."/>
            <person name="Woyke T."/>
        </authorList>
    </citation>
    <scope>NUCLEOTIDE SEQUENCE [LARGE SCALE GENOMIC DNA]</scope>
    <source>
        <strain evidence="12">Y9602</strain>
    </source>
</reference>
<comment type="catalytic activity">
    <reaction evidence="9">
        <text>L-histidinol phosphate + H2O = L-histidinol + phosphate</text>
        <dbReference type="Rhea" id="RHEA:14465"/>
        <dbReference type="ChEBI" id="CHEBI:15377"/>
        <dbReference type="ChEBI" id="CHEBI:43474"/>
        <dbReference type="ChEBI" id="CHEBI:57699"/>
        <dbReference type="ChEBI" id="CHEBI:57980"/>
        <dbReference type="EC" id="3.1.3.15"/>
    </reaction>
    <physiologicalReaction direction="left-to-right" evidence="9">
        <dbReference type="Rhea" id="RHEA:14466"/>
    </physiologicalReaction>
</comment>
<evidence type="ECO:0000256" key="7">
    <source>
        <dbReference type="ARBA" id="ARBA00022842"/>
    </source>
</evidence>
<dbReference type="AlphaFoldDB" id="A0A0H3FL19"/>
<dbReference type="GO" id="GO:0046872">
    <property type="term" value="F:metal ion binding"/>
    <property type="evidence" value="ECO:0007669"/>
    <property type="project" value="UniProtKB-KW"/>
</dbReference>
<keyword evidence="6 11" id="KW-0378">Hydrolase</keyword>
<gene>
    <name evidence="11" type="ordered locus">Rahaq_4104</name>
</gene>
<protein>
    <recommendedName>
        <fullName evidence="4">Histidinol-phosphatase</fullName>
        <ecNumber evidence="3">3.1.3.15</ecNumber>
    </recommendedName>
    <alternativeName>
        <fullName evidence="8">Histidinol-phosphate phosphatase</fullName>
    </alternativeName>
</protein>
<dbReference type="HOGENOM" id="CLU_052657_1_1_6"/>
<evidence type="ECO:0000256" key="6">
    <source>
        <dbReference type="ARBA" id="ARBA00022801"/>
    </source>
</evidence>
<dbReference type="Gene3D" id="1.20.1440.100">
    <property type="entry name" value="SG protein - dephosphorylation function"/>
    <property type="match status" value="1"/>
</dbReference>
<keyword evidence="7" id="KW-0460">Magnesium</keyword>
<dbReference type="EC" id="3.1.3.15" evidence="3"/>
<name>A0A0H3FL19_RAHSY</name>
<organism evidence="11 12">
    <name type="scientific">Rahnella sp. (strain Y9602)</name>
    <dbReference type="NCBI Taxonomy" id="2703885"/>
    <lineage>
        <taxon>Bacteria</taxon>
        <taxon>Pseudomonadati</taxon>
        <taxon>Pseudomonadota</taxon>
        <taxon>Gammaproteobacteria</taxon>
        <taxon>Enterobacterales</taxon>
        <taxon>Yersiniaceae</taxon>
        <taxon>Rahnella</taxon>
    </lineage>
</organism>
<evidence type="ECO:0000256" key="3">
    <source>
        <dbReference type="ARBA" id="ARBA00013085"/>
    </source>
</evidence>
<comment type="function">
    <text evidence="10">Catalyzes the dephosphorylation of histidinol-phosphate to histidinol, the direct precursor of histidine.</text>
</comment>
<dbReference type="KEGG" id="rah:Rahaq_4104"/>
<evidence type="ECO:0000256" key="4">
    <source>
        <dbReference type="ARBA" id="ARBA00021697"/>
    </source>
</evidence>
<dbReference type="NCBIfam" id="TIGR01488">
    <property type="entry name" value="HAD-SF-IB"/>
    <property type="match status" value="1"/>
</dbReference>
<evidence type="ECO:0000256" key="10">
    <source>
        <dbReference type="ARBA" id="ARBA00053547"/>
    </source>
</evidence>
<evidence type="ECO:0000256" key="5">
    <source>
        <dbReference type="ARBA" id="ARBA00022723"/>
    </source>
</evidence>
<comment type="similarity">
    <text evidence="2">Belongs to the HAD-like hydrolase superfamily. SerB family.</text>
</comment>
<dbReference type="Proteomes" id="UP000007257">
    <property type="component" value="Chromosome"/>
</dbReference>
<dbReference type="PANTHER" id="PTHR43344:SF13">
    <property type="entry name" value="PHOSPHATASE RV3661-RELATED"/>
    <property type="match status" value="1"/>
</dbReference>
<dbReference type="EMBL" id="CP002505">
    <property type="protein sequence ID" value="ADW75692.1"/>
    <property type="molecule type" value="Genomic_DNA"/>
</dbReference>
<dbReference type="Gene3D" id="3.40.50.1000">
    <property type="entry name" value="HAD superfamily/HAD-like"/>
    <property type="match status" value="1"/>
</dbReference>
<proteinExistence type="inferred from homology"/>